<protein>
    <submittedName>
        <fullName evidence="2">Alpha/beta fold hydrolase</fullName>
    </submittedName>
</protein>
<dbReference type="InterPro" id="IPR050471">
    <property type="entry name" value="AB_hydrolase"/>
</dbReference>
<dbReference type="EMBL" id="JBHSPA010000060">
    <property type="protein sequence ID" value="MFC5831105.1"/>
    <property type="molecule type" value="Genomic_DNA"/>
</dbReference>
<feature type="domain" description="AB hydrolase-1" evidence="1">
    <location>
        <begin position="25"/>
        <end position="152"/>
    </location>
</feature>
<gene>
    <name evidence="2" type="ORF">ACFPZ3_45245</name>
</gene>
<proteinExistence type="predicted"/>
<organism evidence="2 3">
    <name type="scientific">Nonomuraea insulae</name>
    <dbReference type="NCBI Taxonomy" id="1616787"/>
    <lineage>
        <taxon>Bacteria</taxon>
        <taxon>Bacillati</taxon>
        <taxon>Actinomycetota</taxon>
        <taxon>Actinomycetes</taxon>
        <taxon>Streptosporangiales</taxon>
        <taxon>Streptosporangiaceae</taxon>
        <taxon>Nonomuraea</taxon>
    </lineage>
</organism>
<dbReference type="InterPro" id="IPR029058">
    <property type="entry name" value="AB_hydrolase_fold"/>
</dbReference>
<name>A0ABW1D1J9_9ACTN</name>
<dbReference type="Pfam" id="PF00561">
    <property type="entry name" value="Abhydrolase_1"/>
    <property type="match status" value="1"/>
</dbReference>
<evidence type="ECO:0000259" key="1">
    <source>
        <dbReference type="Pfam" id="PF00561"/>
    </source>
</evidence>
<dbReference type="InterPro" id="IPR000073">
    <property type="entry name" value="AB_hydrolase_1"/>
</dbReference>
<reference evidence="3" key="1">
    <citation type="journal article" date="2019" name="Int. J. Syst. Evol. Microbiol.">
        <title>The Global Catalogue of Microorganisms (GCM) 10K type strain sequencing project: providing services to taxonomists for standard genome sequencing and annotation.</title>
        <authorList>
            <consortium name="The Broad Institute Genomics Platform"/>
            <consortium name="The Broad Institute Genome Sequencing Center for Infectious Disease"/>
            <person name="Wu L."/>
            <person name="Ma J."/>
        </authorList>
    </citation>
    <scope>NUCLEOTIDE SEQUENCE [LARGE SCALE GENOMIC DNA]</scope>
    <source>
        <strain evidence="3">CCUG 53903</strain>
    </source>
</reference>
<keyword evidence="3" id="KW-1185">Reference proteome</keyword>
<dbReference type="PANTHER" id="PTHR43433:SF5">
    <property type="entry name" value="AB HYDROLASE-1 DOMAIN-CONTAINING PROTEIN"/>
    <property type="match status" value="1"/>
</dbReference>
<accession>A0ABW1D1J9</accession>
<dbReference type="PANTHER" id="PTHR43433">
    <property type="entry name" value="HYDROLASE, ALPHA/BETA FOLD FAMILY PROTEIN"/>
    <property type="match status" value="1"/>
</dbReference>
<dbReference type="RefSeq" id="WP_379520581.1">
    <property type="nucleotide sequence ID" value="NZ_JBHSPA010000060.1"/>
</dbReference>
<dbReference type="GO" id="GO:0016787">
    <property type="term" value="F:hydrolase activity"/>
    <property type="evidence" value="ECO:0007669"/>
    <property type="project" value="UniProtKB-KW"/>
</dbReference>
<dbReference type="SUPFAM" id="SSF53474">
    <property type="entry name" value="alpha/beta-Hydrolases"/>
    <property type="match status" value="1"/>
</dbReference>
<evidence type="ECO:0000313" key="2">
    <source>
        <dbReference type="EMBL" id="MFC5831105.1"/>
    </source>
</evidence>
<dbReference type="Gene3D" id="3.40.50.1820">
    <property type="entry name" value="alpha/beta hydrolase"/>
    <property type="match status" value="1"/>
</dbReference>
<sequence length="286" mass="31054">MMHHETDVIQVPGAELRYVRQGTGPLLVLIAGGDGDAAAGAPLAAQLEPHYTVLTYDRRGLSGSTIDDPEQPPTVTTHADDVHHLLTALTTEPALVYGSSIGAMISLELAARHPEQIRLLVAHEPPATQLLPEQDRAQAATAQREVEEIFQKEGAMAALRKFLVLAGIDPADREEDAPMRSPNPERIRNLEFFLTYDAPAVRHHRLDLDALKGTHIVPAVGTNSGQVMAYRCALLLADRLGLPYAEFPGGHNGSVFRPKAFAARLHEVLETPPDQRITTFAQESGD</sequence>
<keyword evidence="2" id="KW-0378">Hydrolase</keyword>
<comment type="caution">
    <text evidence="2">The sequence shown here is derived from an EMBL/GenBank/DDBJ whole genome shotgun (WGS) entry which is preliminary data.</text>
</comment>
<evidence type="ECO:0000313" key="3">
    <source>
        <dbReference type="Proteomes" id="UP001596058"/>
    </source>
</evidence>
<dbReference type="Proteomes" id="UP001596058">
    <property type="component" value="Unassembled WGS sequence"/>
</dbReference>